<dbReference type="AlphaFoldDB" id="A0A9X2XYI9"/>
<keyword evidence="3" id="KW-1185">Reference proteome</keyword>
<dbReference type="InterPro" id="IPR010287">
    <property type="entry name" value="DUF892_YciF-like"/>
</dbReference>
<gene>
    <name evidence="2" type="ORF">OCK74_20760</name>
</gene>
<comment type="caution">
    <text evidence="2">The sequence shown here is derived from an EMBL/GenBank/DDBJ whole genome shotgun (WGS) entry which is preliminary data.</text>
</comment>
<dbReference type="EMBL" id="JAOTIF010000021">
    <property type="protein sequence ID" value="MCU7551565.1"/>
    <property type="molecule type" value="Genomic_DNA"/>
</dbReference>
<evidence type="ECO:0000256" key="1">
    <source>
        <dbReference type="SAM" id="Coils"/>
    </source>
</evidence>
<dbReference type="SUPFAM" id="SSF47240">
    <property type="entry name" value="Ferritin-like"/>
    <property type="match status" value="1"/>
</dbReference>
<reference evidence="2" key="1">
    <citation type="submission" date="2022-09" db="EMBL/GenBank/DDBJ databases">
        <authorList>
            <person name="Yuan C."/>
            <person name="Ke Z."/>
        </authorList>
    </citation>
    <scope>NUCLEOTIDE SEQUENCE</scope>
    <source>
        <strain evidence="2">LB-8</strain>
    </source>
</reference>
<feature type="coiled-coil region" evidence="1">
    <location>
        <begin position="42"/>
        <end position="69"/>
    </location>
</feature>
<evidence type="ECO:0000313" key="3">
    <source>
        <dbReference type="Proteomes" id="UP001155483"/>
    </source>
</evidence>
<dbReference type="PANTHER" id="PTHR30565">
    <property type="entry name" value="PROTEIN YCIF"/>
    <property type="match status" value="1"/>
</dbReference>
<keyword evidence="1" id="KW-0175">Coiled coil</keyword>
<dbReference type="InterPro" id="IPR009078">
    <property type="entry name" value="Ferritin-like_SF"/>
</dbReference>
<evidence type="ECO:0000313" key="2">
    <source>
        <dbReference type="EMBL" id="MCU7551565.1"/>
    </source>
</evidence>
<dbReference type="InterPro" id="IPR047114">
    <property type="entry name" value="YciF"/>
</dbReference>
<sequence>MKLHNQVIVSLRDMLLIDGKKIVDVENNIEEVLPEWISKISSKILKEELEHYLSDIRSHQKEMKDCEKNDSSIPDEYNSRIVKAYLDEANDKLSACADAKIFDAYLIYAIQAINHYKINIYGTLATYADSLGQQKTAEIYHKAMLDEKVSDMRLSNIAERNINVIATLTC</sequence>
<organism evidence="2 3">
    <name type="scientific">Paraflavisolibacter caeni</name>
    <dbReference type="NCBI Taxonomy" id="2982496"/>
    <lineage>
        <taxon>Bacteria</taxon>
        <taxon>Pseudomonadati</taxon>
        <taxon>Bacteroidota</taxon>
        <taxon>Chitinophagia</taxon>
        <taxon>Chitinophagales</taxon>
        <taxon>Chitinophagaceae</taxon>
        <taxon>Paraflavisolibacter</taxon>
    </lineage>
</organism>
<dbReference type="Pfam" id="PF05974">
    <property type="entry name" value="DUF892"/>
    <property type="match status" value="1"/>
</dbReference>
<dbReference type="PANTHER" id="PTHR30565:SF9">
    <property type="entry name" value="PROTEIN YCIF"/>
    <property type="match status" value="1"/>
</dbReference>
<dbReference type="InterPro" id="IPR012347">
    <property type="entry name" value="Ferritin-like"/>
</dbReference>
<dbReference type="RefSeq" id="WP_279299001.1">
    <property type="nucleotide sequence ID" value="NZ_JAOTIF010000021.1"/>
</dbReference>
<protein>
    <submittedName>
        <fullName evidence="2">DUF892 family protein</fullName>
    </submittedName>
</protein>
<accession>A0A9X2XYI9</accession>
<dbReference type="Gene3D" id="1.20.1260.10">
    <property type="match status" value="1"/>
</dbReference>
<name>A0A9X2XYI9_9BACT</name>
<proteinExistence type="predicted"/>
<reference evidence="2" key="2">
    <citation type="submission" date="2023-04" db="EMBL/GenBank/DDBJ databases">
        <title>Paracnuella aquatica gen. nov., sp. nov., a member of the family Chitinophagaceae isolated from a hot spring.</title>
        <authorList>
            <person name="Wang C."/>
        </authorList>
    </citation>
    <scope>NUCLEOTIDE SEQUENCE</scope>
    <source>
        <strain evidence="2">LB-8</strain>
    </source>
</reference>
<dbReference type="Proteomes" id="UP001155483">
    <property type="component" value="Unassembled WGS sequence"/>
</dbReference>